<protein>
    <recommendedName>
        <fullName evidence="20">Penicillin-insensitive transglycosylase</fullName>
    </recommendedName>
</protein>
<dbReference type="GO" id="GO:0006508">
    <property type="term" value="P:proteolysis"/>
    <property type="evidence" value="ECO:0007669"/>
    <property type="project" value="UniProtKB-KW"/>
</dbReference>
<feature type="compositionally biased region" description="Basic and acidic residues" evidence="15">
    <location>
        <begin position="135"/>
        <end position="145"/>
    </location>
</feature>
<keyword evidence="9" id="KW-0133">Cell shape</keyword>
<dbReference type="InterPro" id="IPR036950">
    <property type="entry name" value="PBP_transglycosylase"/>
</dbReference>
<evidence type="ECO:0000256" key="3">
    <source>
        <dbReference type="ARBA" id="ARBA00007739"/>
    </source>
</evidence>
<comment type="similarity">
    <text evidence="2">In the C-terminal section; belongs to the transpeptidase family.</text>
</comment>
<dbReference type="GO" id="GO:0030288">
    <property type="term" value="C:outer membrane-bounded periplasmic space"/>
    <property type="evidence" value="ECO:0007669"/>
    <property type="project" value="TreeGrafter"/>
</dbReference>
<evidence type="ECO:0000313" key="19">
    <source>
        <dbReference type="Proteomes" id="UP001143372"/>
    </source>
</evidence>
<evidence type="ECO:0000256" key="7">
    <source>
        <dbReference type="ARBA" id="ARBA00022679"/>
    </source>
</evidence>
<dbReference type="InterPro" id="IPR001264">
    <property type="entry name" value="Glyco_trans_51"/>
</dbReference>
<dbReference type="InterPro" id="IPR012338">
    <property type="entry name" value="Beta-lactam/transpept-like"/>
</dbReference>
<dbReference type="Pfam" id="PF00905">
    <property type="entry name" value="Transpeptidase"/>
    <property type="match status" value="1"/>
</dbReference>
<keyword evidence="12" id="KW-0961">Cell wall biogenesis/degradation</keyword>
<keyword evidence="10" id="KW-0573">Peptidoglycan synthesis</keyword>
<organism evidence="18 19">
    <name type="scientific">Hansschlegelia plantiphila</name>
    <dbReference type="NCBI Taxonomy" id="374655"/>
    <lineage>
        <taxon>Bacteria</taxon>
        <taxon>Pseudomonadati</taxon>
        <taxon>Pseudomonadota</taxon>
        <taxon>Alphaproteobacteria</taxon>
        <taxon>Hyphomicrobiales</taxon>
        <taxon>Methylopilaceae</taxon>
        <taxon>Hansschlegelia</taxon>
    </lineage>
</organism>
<dbReference type="Gene3D" id="1.10.3810.10">
    <property type="entry name" value="Biosynthetic peptidoglycan transglycosylase-like"/>
    <property type="match status" value="1"/>
</dbReference>
<evidence type="ECO:0000256" key="6">
    <source>
        <dbReference type="ARBA" id="ARBA00022676"/>
    </source>
</evidence>
<comment type="catalytic activity">
    <reaction evidence="14">
        <text>[GlcNAc-(1-&gt;4)-Mur2Ac(oyl-L-Ala-gamma-D-Glu-L-Lys-D-Ala-D-Ala)](n)-di-trans,octa-cis-undecaprenyl diphosphate + beta-D-GlcNAc-(1-&gt;4)-Mur2Ac(oyl-L-Ala-gamma-D-Glu-L-Lys-D-Ala-D-Ala)-di-trans,octa-cis-undecaprenyl diphosphate = [GlcNAc-(1-&gt;4)-Mur2Ac(oyl-L-Ala-gamma-D-Glu-L-Lys-D-Ala-D-Ala)](n+1)-di-trans,octa-cis-undecaprenyl diphosphate + di-trans,octa-cis-undecaprenyl diphosphate + H(+)</text>
        <dbReference type="Rhea" id="RHEA:23708"/>
        <dbReference type="Rhea" id="RHEA-COMP:9602"/>
        <dbReference type="Rhea" id="RHEA-COMP:9603"/>
        <dbReference type="ChEBI" id="CHEBI:15378"/>
        <dbReference type="ChEBI" id="CHEBI:58405"/>
        <dbReference type="ChEBI" id="CHEBI:60033"/>
        <dbReference type="ChEBI" id="CHEBI:78435"/>
        <dbReference type="EC" id="2.4.99.28"/>
    </reaction>
</comment>
<reference evidence="18" key="2">
    <citation type="submission" date="2023-01" db="EMBL/GenBank/DDBJ databases">
        <authorList>
            <person name="Sun Q."/>
            <person name="Evtushenko L."/>
        </authorList>
    </citation>
    <scope>NUCLEOTIDE SEQUENCE</scope>
    <source>
        <strain evidence="18">VKM B-2347</strain>
    </source>
</reference>
<dbReference type="Proteomes" id="UP001143372">
    <property type="component" value="Unassembled WGS sequence"/>
</dbReference>
<evidence type="ECO:0000256" key="14">
    <source>
        <dbReference type="ARBA" id="ARBA00049902"/>
    </source>
</evidence>
<comment type="similarity">
    <text evidence="3">In the N-terminal section; belongs to the glycosyltransferase 51 family.</text>
</comment>
<sequence length="924" mass="99403">MDEFGQGLRDSALRLAAGLRRAAARGLDHGLRAADEAQRRFEAWADRTLTAAEAAKAERRAAAEQERQTKEARAFTSPLGGEVDAASAAAGEGASRSPERSRPPHPALRADLSKRSRMFPTSPFRLAQFGNTRIEPGRGEERDPAIGRGPNEAQALTSPRRGEVDAASAAAGEGVSRSPERSRPPHPALRADLSPLGRGEEGRPASTKVRRPFSWRNALLGLDSWLDDTVWKSGPTLSRKWDSVCAAFDGFRVRGWRRWTVELACEGLTMGAVAATLLLALAVPAFQETGDDWLSRADLSVTFLDRHGVELGKRGVMQNDGIPLSEYPDHLIKAALATEDRRFYQHFGIDVAGTLRAIVTNAKANGVRQGGSSITQQLAKNIFLSNERTLERKIKEAFLALWLEHHLSKDEILKLYLDRAYMGGGAFGVDAAAHFYFGKSAKEVTLAESAMLAGLFKAPTKFAPHVNLAAARARANQVLDNLVDAGFMTEGQVQAARFNPATPVAVAQASSPDYYLDWAFNEVRQMAKDGAFGDQRVLTVRTALDPALQRHAEGSIEQMLRQYGDRYDVDQAAAVVMEPEGAVRAMVGGRDYGQSQFNRAVDALRQPGSSFKTYVYAAAFASGRYTPDSVIVDAPFCVGNWCPRNYGRRFAGKVQLINAYARSINTVPVRLALAIGQKPVIDIAHRMGIRTKLDPGRALALGVEEVTVLDHTSAYATIANGGRRAPPYAAIEVADSKGDVVWRRDRDGKKPEQALAPYIVADMTRMMLAVTEGGTGGRARLDGFQVCGKTGTSQSYRDAWFVGFTGSLVGGVWFGNDDFTATREMTGGSLPAMTWKDIMTFAHQGFAPRPIPGLKLPAGGQAVASQAPADSGDSGLSRSRNLTDDAARVLNAIVSDVAAAGGPKPERASLILPAAGAGAPVVTP</sequence>
<proteinExistence type="inferred from homology"/>
<evidence type="ECO:0000256" key="8">
    <source>
        <dbReference type="ARBA" id="ARBA00022801"/>
    </source>
</evidence>
<dbReference type="NCBIfam" id="TIGR02074">
    <property type="entry name" value="PBP_1a_fam"/>
    <property type="match status" value="1"/>
</dbReference>
<evidence type="ECO:0000256" key="11">
    <source>
        <dbReference type="ARBA" id="ARBA00023268"/>
    </source>
</evidence>
<dbReference type="GO" id="GO:0008658">
    <property type="term" value="F:penicillin binding"/>
    <property type="evidence" value="ECO:0007669"/>
    <property type="project" value="InterPro"/>
</dbReference>
<name>A0A9W6MVE3_9HYPH</name>
<dbReference type="SUPFAM" id="SSF56601">
    <property type="entry name" value="beta-lactamase/transpeptidase-like"/>
    <property type="match status" value="1"/>
</dbReference>
<evidence type="ECO:0000256" key="12">
    <source>
        <dbReference type="ARBA" id="ARBA00023316"/>
    </source>
</evidence>
<dbReference type="InterPro" id="IPR023346">
    <property type="entry name" value="Lysozyme-like_dom_sf"/>
</dbReference>
<dbReference type="InterPro" id="IPR001460">
    <property type="entry name" value="PCN-bd_Tpept"/>
</dbReference>
<keyword evidence="4" id="KW-0121">Carboxypeptidase</keyword>
<gene>
    <name evidence="18" type="ORF">GCM10008179_15110</name>
</gene>
<feature type="domain" description="Penicillin-binding protein transpeptidase" evidence="16">
    <location>
        <begin position="573"/>
        <end position="807"/>
    </location>
</feature>
<feature type="region of interest" description="Disordered" evidence="15">
    <location>
        <begin position="53"/>
        <end position="209"/>
    </location>
</feature>
<dbReference type="GO" id="GO:0009252">
    <property type="term" value="P:peptidoglycan biosynthetic process"/>
    <property type="evidence" value="ECO:0007669"/>
    <property type="project" value="UniProtKB-KW"/>
</dbReference>
<comment type="caution">
    <text evidence="18">The sequence shown here is derived from an EMBL/GenBank/DDBJ whole genome shotgun (WGS) entry which is preliminary data.</text>
</comment>
<keyword evidence="5" id="KW-0645">Protease</keyword>
<accession>A0A9W6MVE3</accession>
<evidence type="ECO:0000256" key="5">
    <source>
        <dbReference type="ARBA" id="ARBA00022670"/>
    </source>
</evidence>
<evidence type="ECO:0000256" key="4">
    <source>
        <dbReference type="ARBA" id="ARBA00022645"/>
    </source>
</evidence>
<evidence type="ECO:0000256" key="9">
    <source>
        <dbReference type="ARBA" id="ARBA00022960"/>
    </source>
</evidence>
<keyword evidence="11" id="KW-0511">Multifunctional enzyme</keyword>
<keyword evidence="7" id="KW-0808">Transferase</keyword>
<dbReference type="FunFam" id="1.10.3810.10:FF:000001">
    <property type="entry name" value="Penicillin-binding protein 1A"/>
    <property type="match status" value="1"/>
</dbReference>
<feature type="region of interest" description="Disordered" evidence="15">
    <location>
        <begin position="857"/>
        <end position="880"/>
    </location>
</feature>
<evidence type="ECO:0008006" key="20">
    <source>
        <dbReference type="Google" id="ProtNLM"/>
    </source>
</evidence>
<evidence type="ECO:0000256" key="10">
    <source>
        <dbReference type="ARBA" id="ARBA00022984"/>
    </source>
</evidence>
<keyword evidence="19" id="KW-1185">Reference proteome</keyword>
<evidence type="ECO:0000256" key="13">
    <source>
        <dbReference type="ARBA" id="ARBA00034000"/>
    </source>
</evidence>
<dbReference type="GO" id="GO:0009002">
    <property type="term" value="F:serine-type D-Ala-D-Ala carboxypeptidase activity"/>
    <property type="evidence" value="ECO:0007669"/>
    <property type="project" value="UniProtKB-EC"/>
</dbReference>
<dbReference type="InterPro" id="IPR050396">
    <property type="entry name" value="Glycosyltr_51/Transpeptidase"/>
</dbReference>
<comment type="catalytic activity">
    <reaction evidence="13">
        <text>Preferential cleavage: (Ac)2-L-Lys-D-Ala-|-D-Ala. Also transpeptidation of peptidyl-alanyl moieties that are N-acyl substituents of D-alanine.</text>
        <dbReference type="EC" id="3.4.16.4"/>
    </reaction>
</comment>
<evidence type="ECO:0000256" key="15">
    <source>
        <dbReference type="SAM" id="MobiDB-lite"/>
    </source>
</evidence>
<dbReference type="GO" id="GO:0071555">
    <property type="term" value="P:cell wall organization"/>
    <property type="evidence" value="ECO:0007669"/>
    <property type="project" value="UniProtKB-KW"/>
</dbReference>
<comment type="pathway">
    <text evidence="1">Cell wall biogenesis; peptidoglycan biosynthesis.</text>
</comment>
<dbReference type="AlphaFoldDB" id="A0A9W6MVE3"/>
<dbReference type="SUPFAM" id="SSF53955">
    <property type="entry name" value="Lysozyme-like"/>
    <property type="match status" value="1"/>
</dbReference>
<dbReference type="Pfam" id="PF00912">
    <property type="entry name" value="Transgly"/>
    <property type="match status" value="1"/>
</dbReference>
<dbReference type="PANTHER" id="PTHR32282:SF33">
    <property type="entry name" value="PEPTIDOGLYCAN GLYCOSYLTRANSFERASE"/>
    <property type="match status" value="1"/>
</dbReference>
<dbReference type="GO" id="GO:0008360">
    <property type="term" value="P:regulation of cell shape"/>
    <property type="evidence" value="ECO:0007669"/>
    <property type="project" value="UniProtKB-KW"/>
</dbReference>
<keyword evidence="8" id="KW-0378">Hydrolase</keyword>
<dbReference type="EMBL" id="BSFI01000007">
    <property type="protein sequence ID" value="GLK67873.1"/>
    <property type="molecule type" value="Genomic_DNA"/>
</dbReference>
<evidence type="ECO:0000313" key="18">
    <source>
        <dbReference type="EMBL" id="GLK67873.1"/>
    </source>
</evidence>
<feature type="domain" description="Glycosyl transferase family 51" evidence="17">
    <location>
        <begin position="319"/>
        <end position="482"/>
    </location>
</feature>
<dbReference type="PANTHER" id="PTHR32282">
    <property type="entry name" value="BINDING PROTEIN TRANSPEPTIDASE, PUTATIVE-RELATED"/>
    <property type="match status" value="1"/>
</dbReference>
<evidence type="ECO:0000259" key="16">
    <source>
        <dbReference type="Pfam" id="PF00905"/>
    </source>
</evidence>
<evidence type="ECO:0000259" key="17">
    <source>
        <dbReference type="Pfam" id="PF00912"/>
    </source>
</evidence>
<feature type="compositionally biased region" description="Basic and acidic residues" evidence="15">
    <location>
        <begin position="55"/>
        <end position="73"/>
    </location>
</feature>
<dbReference type="GO" id="GO:0008955">
    <property type="term" value="F:peptidoglycan glycosyltransferase activity"/>
    <property type="evidence" value="ECO:0007669"/>
    <property type="project" value="UniProtKB-EC"/>
</dbReference>
<evidence type="ECO:0000256" key="1">
    <source>
        <dbReference type="ARBA" id="ARBA00004752"/>
    </source>
</evidence>
<feature type="compositionally biased region" description="Low complexity" evidence="15">
    <location>
        <begin position="80"/>
        <end position="96"/>
    </location>
</feature>
<reference evidence="18" key="1">
    <citation type="journal article" date="2014" name="Int. J. Syst. Evol. Microbiol.">
        <title>Complete genome sequence of Corynebacterium casei LMG S-19264T (=DSM 44701T), isolated from a smear-ripened cheese.</title>
        <authorList>
            <consortium name="US DOE Joint Genome Institute (JGI-PGF)"/>
            <person name="Walter F."/>
            <person name="Albersmeier A."/>
            <person name="Kalinowski J."/>
            <person name="Ruckert C."/>
        </authorList>
    </citation>
    <scope>NUCLEOTIDE SEQUENCE</scope>
    <source>
        <strain evidence="18">VKM B-2347</strain>
    </source>
</reference>
<keyword evidence="6" id="KW-0328">Glycosyltransferase</keyword>
<evidence type="ECO:0000256" key="2">
    <source>
        <dbReference type="ARBA" id="ARBA00007090"/>
    </source>
</evidence>
<dbReference type="Gene3D" id="3.40.710.10">
    <property type="entry name" value="DD-peptidase/beta-lactamase superfamily"/>
    <property type="match status" value="1"/>
</dbReference>